<dbReference type="InterPro" id="IPR029044">
    <property type="entry name" value="Nucleotide-diphossugar_trans"/>
</dbReference>
<dbReference type="Gene3D" id="3.90.550.10">
    <property type="entry name" value="Spore Coat Polysaccharide Biosynthesis Protein SpsA, Chain A"/>
    <property type="match status" value="1"/>
</dbReference>
<evidence type="ECO:0000313" key="3">
    <source>
        <dbReference type="EMBL" id="WOJ90869.1"/>
    </source>
</evidence>
<dbReference type="InterPro" id="IPR025877">
    <property type="entry name" value="MobA-like_NTP_Trfase"/>
</dbReference>
<feature type="domain" description="MobA-like NTP transferase" evidence="2">
    <location>
        <begin position="6"/>
        <end position="170"/>
    </location>
</feature>
<dbReference type="EMBL" id="CP136862">
    <property type="protein sequence ID" value="WOJ90869.1"/>
    <property type="molecule type" value="Genomic_DNA"/>
</dbReference>
<dbReference type="PANTHER" id="PTHR43777">
    <property type="entry name" value="MOLYBDENUM COFACTOR CYTIDYLYLTRANSFERASE"/>
    <property type="match status" value="1"/>
</dbReference>
<gene>
    <name evidence="3" type="ORF">RZS28_06185</name>
</gene>
<sequence>MAEIAAIILAAGRSSRFHAGPQDTKLIAPLFGKPLVRYVAEAALASRARPILVVTGHAAGKVETALDGLDLFLIANPHYQTGLSSSLKAGIAALPKTAAGAVILLADMPRISGELIDRLIRVFEASVEAPRAVAPVRGGSRGNPVLIGRGLFVAVAHLEGDRGARRLVEAGGEGVIECSVDDDAIEIDIDTRDALRRLETEATTSGR</sequence>
<evidence type="ECO:0000259" key="2">
    <source>
        <dbReference type="Pfam" id="PF12804"/>
    </source>
</evidence>
<dbReference type="RefSeq" id="WP_407340456.1">
    <property type="nucleotide sequence ID" value="NZ_CP136862.1"/>
</dbReference>
<evidence type="ECO:0000313" key="4">
    <source>
        <dbReference type="Proteomes" id="UP001626536"/>
    </source>
</evidence>
<dbReference type="SUPFAM" id="SSF53448">
    <property type="entry name" value="Nucleotide-diphospho-sugar transferases"/>
    <property type="match status" value="1"/>
</dbReference>
<evidence type="ECO:0000256" key="1">
    <source>
        <dbReference type="ARBA" id="ARBA00022842"/>
    </source>
</evidence>
<dbReference type="Pfam" id="PF12804">
    <property type="entry name" value="NTP_transf_3"/>
    <property type="match status" value="1"/>
</dbReference>
<dbReference type="CDD" id="cd04182">
    <property type="entry name" value="GT_2_like_f"/>
    <property type="match status" value="1"/>
</dbReference>
<protein>
    <submittedName>
        <fullName evidence="3">Nucleotidyltransferase family protein</fullName>
    </submittedName>
</protein>
<dbReference type="PANTHER" id="PTHR43777:SF1">
    <property type="entry name" value="MOLYBDENUM COFACTOR CYTIDYLYLTRANSFERASE"/>
    <property type="match status" value="1"/>
</dbReference>
<name>A0ABZ0HWF6_9HYPH</name>
<reference evidence="3 4" key="1">
    <citation type="submission" date="2023-10" db="EMBL/GenBank/DDBJ databases">
        <title>Novel methanotroph of the genus Methylocapsa from a subarctic wetland.</title>
        <authorList>
            <person name="Belova S.E."/>
            <person name="Oshkin I.Y."/>
            <person name="Miroshnikov K."/>
            <person name="Dedysh S.N."/>
        </authorList>
    </citation>
    <scope>NUCLEOTIDE SEQUENCE [LARGE SCALE GENOMIC DNA]</scope>
    <source>
        <strain evidence="3 4">RX1</strain>
    </source>
</reference>
<proteinExistence type="predicted"/>
<keyword evidence="1" id="KW-0460">Magnesium</keyword>
<accession>A0ABZ0HWF6</accession>
<organism evidence="3 4">
    <name type="scientific">Methylocapsa polymorpha</name>
    <dbReference type="NCBI Taxonomy" id="3080828"/>
    <lineage>
        <taxon>Bacteria</taxon>
        <taxon>Pseudomonadati</taxon>
        <taxon>Pseudomonadota</taxon>
        <taxon>Alphaproteobacteria</taxon>
        <taxon>Hyphomicrobiales</taxon>
        <taxon>Beijerinckiaceae</taxon>
        <taxon>Methylocapsa</taxon>
    </lineage>
</organism>
<dbReference type="Proteomes" id="UP001626536">
    <property type="component" value="Chromosome"/>
</dbReference>
<keyword evidence="4" id="KW-1185">Reference proteome</keyword>